<reference evidence="4" key="1">
    <citation type="submission" date="2018-05" db="EMBL/GenBank/DDBJ databases">
        <authorList>
            <consortium name="PulseNet: The National Subtyping Network for Foodborne Disease Surveillance"/>
            <person name="Tarr C.L."/>
            <person name="Trees E."/>
            <person name="Katz L.S."/>
            <person name="Carleton-Romer H.A."/>
            <person name="Stroika S."/>
            <person name="Kucerova Z."/>
            <person name="Roache K.F."/>
            <person name="Sabol A.L."/>
            <person name="Besser J."/>
            <person name="Gerner-Smidt P."/>
        </authorList>
    </citation>
    <scope>NUCLEOTIDE SEQUENCE</scope>
    <source>
        <strain evidence="4">2008D-7097</strain>
    </source>
</reference>
<dbReference type="NCBIfam" id="TIGR01414">
    <property type="entry name" value="autotrans_barl"/>
    <property type="match status" value="1"/>
</dbReference>
<name>A0A5L8LL96_CAMLA</name>
<protein>
    <submittedName>
        <fullName evidence="4">Autotransporter domain-containing protein</fullName>
    </submittedName>
</protein>
<dbReference type="AlphaFoldDB" id="A0A5L8LL96"/>
<evidence type="ECO:0000259" key="3">
    <source>
        <dbReference type="PROSITE" id="PS51208"/>
    </source>
</evidence>
<feature type="signal peptide" evidence="2">
    <location>
        <begin position="1"/>
        <end position="26"/>
    </location>
</feature>
<feature type="chain" id="PRO_5024421981" evidence="2">
    <location>
        <begin position="27"/>
        <end position="778"/>
    </location>
</feature>
<sequence length="778" mass="85404">MKLSYYTSKVLMGVSISALLSSAALAQEINHTNFTDFFNYKDGIWSLDSKENIELKISPSDIQSYYHGENSDKPIKEFNIKTSGTLTIGSDSDWIDVGETSTNEAKYDLYSVNLEAKEIVLNKDQTSLKANKAFNIKGNLTLNGSSPITNDNINNEELDRPSLDVWNGYGEKDGYMSIQGNLNVNNSFIGIHDASKKGGLISVDGDVNIKDSAIGISTNSVSNLGINNYVAIKTTGSFNEDIDKNIVTALYTKDITSMLETSNLLPKNVFFEDTDLAKFTDYKLSVSNDGKSLLISGGANENVRDLAMILESEIDIRKEALDTFENIKKNIKYDEEYNKNSYQKPGYIGDDAMLEAIAQAEKELQEQIKKLEQQIQDIKDNGGKFDGGDLVENMKDISLENKNLAINMLNSILDSKLSNDAVAALTLDTTGKNLNTLTTNTKASAKAIVNNAQNSSVNSSIGVANDLAIGTRIAKLSNPYQDKALVEKFATTHIAALASDVYNYYGNSSFNNNFWGNVFGGANIIDGDSGALYGFTLGADRKINDNALLGFYFTYADSTIKDGVMEQKSDNYQFGIYSLINPNDQWEINLRAYGQISPTDQSVVMLNDSNKADYNSKFFGLSANAGRIFNPNSSSLFIKPFAGINYYYAHTPSYKESGMFAKDVQSMTNNSISLELGTELRKYMSEASYLFITPKIEQYVMNDGDDFVAGFVGSGSNFIIKGNDKKKTYAQIIIGGNVDISEQFSLNAGVGAKQILAGKTDGKNETYVSGQVGFKYKF</sequence>
<comment type="caution">
    <text evidence="4">The sequence shown here is derived from an EMBL/GenBank/DDBJ whole genome shotgun (WGS) entry which is preliminary data.</text>
</comment>
<dbReference type="SMART" id="SM00869">
    <property type="entry name" value="Autotransporter"/>
    <property type="match status" value="1"/>
</dbReference>
<evidence type="ECO:0000313" key="4">
    <source>
        <dbReference type="EMBL" id="EAK9939443.1"/>
    </source>
</evidence>
<dbReference type="InterPro" id="IPR006315">
    <property type="entry name" value="OM_autotransptr_brl_dom"/>
</dbReference>
<dbReference type="PROSITE" id="PS51208">
    <property type="entry name" value="AUTOTRANSPORTER"/>
    <property type="match status" value="1"/>
</dbReference>
<dbReference type="InterPro" id="IPR005546">
    <property type="entry name" value="Autotransporte_beta"/>
</dbReference>
<feature type="coiled-coil region" evidence="1">
    <location>
        <begin position="350"/>
        <end position="381"/>
    </location>
</feature>
<feature type="domain" description="Autotransporter" evidence="3">
    <location>
        <begin position="507"/>
        <end position="778"/>
    </location>
</feature>
<accession>A0A5L8LL96</accession>
<evidence type="ECO:0000256" key="1">
    <source>
        <dbReference type="SAM" id="Coils"/>
    </source>
</evidence>
<dbReference type="EMBL" id="AACKMK010000001">
    <property type="protein sequence ID" value="EAK9939443.1"/>
    <property type="molecule type" value="Genomic_DNA"/>
</dbReference>
<keyword evidence="2" id="KW-0732">Signal</keyword>
<dbReference type="InterPro" id="IPR036709">
    <property type="entry name" value="Autotransporte_beta_dom_sf"/>
</dbReference>
<dbReference type="Gene3D" id="2.40.128.130">
    <property type="entry name" value="Autotransporter beta-domain"/>
    <property type="match status" value="1"/>
</dbReference>
<evidence type="ECO:0000256" key="2">
    <source>
        <dbReference type="SAM" id="SignalP"/>
    </source>
</evidence>
<gene>
    <name evidence="4" type="ORF">A0Y42_01225</name>
</gene>
<organism evidence="4">
    <name type="scientific">Campylobacter lari</name>
    <dbReference type="NCBI Taxonomy" id="201"/>
    <lineage>
        <taxon>Bacteria</taxon>
        <taxon>Pseudomonadati</taxon>
        <taxon>Campylobacterota</taxon>
        <taxon>Epsilonproteobacteria</taxon>
        <taxon>Campylobacterales</taxon>
        <taxon>Campylobacteraceae</taxon>
        <taxon>Campylobacter</taxon>
    </lineage>
</organism>
<keyword evidence="1" id="KW-0175">Coiled coil</keyword>
<dbReference type="Pfam" id="PF03797">
    <property type="entry name" value="Autotransporter"/>
    <property type="match status" value="1"/>
</dbReference>
<dbReference type="SUPFAM" id="SSF103515">
    <property type="entry name" value="Autotransporter"/>
    <property type="match status" value="1"/>
</dbReference>
<proteinExistence type="predicted"/>
<dbReference type="GO" id="GO:0019867">
    <property type="term" value="C:outer membrane"/>
    <property type="evidence" value="ECO:0007669"/>
    <property type="project" value="InterPro"/>
</dbReference>